<feature type="transmembrane region" description="Helical" evidence="5">
    <location>
        <begin position="97"/>
        <end position="116"/>
    </location>
</feature>
<feature type="transmembrane region" description="Helical" evidence="5">
    <location>
        <begin position="137"/>
        <end position="160"/>
    </location>
</feature>
<dbReference type="InterPro" id="IPR036259">
    <property type="entry name" value="MFS_trans_sf"/>
</dbReference>
<dbReference type="GO" id="GO:0016020">
    <property type="term" value="C:membrane"/>
    <property type="evidence" value="ECO:0007669"/>
    <property type="project" value="UniProtKB-SubCell"/>
</dbReference>
<evidence type="ECO:0000256" key="2">
    <source>
        <dbReference type="ARBA" id="ARBA00022692"/>
    </source>
</evidence>
<dbReference type="OrthoDB" id="9809599at2"/>
<dbReference type="PANTHER" id="PTHR23514:SF13">
    <property type="entry name" value="INNER MEMBRANE PROTEIN YBJJ"/>
    <property type="match status" value="1"/>
</dbReference>
<dbReference type="InterPro" id="IPR011701">
    <property type="entry name" value="MFS"/>
</dbReference>
<dbReference type="InterPro" id="IPR051788">
    <property type="entry name" value="MFS_Transporter"/>
</dbReference>
<comment type="caution">
    <text evidence="7">The sequence shown here is derived from an EMBL/GenBank/DDBJ whole genome shotgun (WGS) entry which is preliminary data.</text>
</comment>
<evidence type="ECO:0000259" key="6">
    <source>
        <dbReference type="PROSITE" id="PS50850"/>
    </source>
</evidence>
<keyword evidence="8" id="KW-1185">Reference proteome</keyword>
<dbReference type="Gene3D" id="1.20.1250.20">
    <property type="entry name" value="MFS general substrate transporter like domains"/>
    <property type="match status" value="2"/>
</dbReference>
<comment type="subcellular location">
    <subcellularLocation>
        <location evidence="1">Membrane</location>
        <topology evidence="1">Multi-pass membrane protein</topology>
    </subcellularLocation>
</comment>
<feature type="transmembrane region" description="Helical" evidence="5">
    <location>
        <begin position="205"/>
        <end position="226"/>
    </location>
</feature>
<dbReference type="PANTHER" id="PTHR23514">
    <property type="entry name" value="BYPASS OF STOP CODON PROTEIN 6"/>
    <property type="match status" value="1"/>
</dbReference>
<accession>A0A327Q781</accession>
<keyword evidence="2 5" id="KW-0812">Transmembrane</keyword>
<evidence type="ECO:0000256" key="4">
    <source>
        <dbReference type="ARBA" id="ARBA00023136"/>
    </source>
</evidence>
<feature type="transmembrane region" description="Helical" evidence="5">
    <location>
        <begin position="271"/>
        <end position="289"/>
    </location>
</feature>
<gene>
    <name evidence="7" type="ORF">LX64_04274</name>
</gene>
<dbReference type="EMBL" id="QLLL01000009">
    <property type="protein sequence ID" value="RAI99723.1"/>
    <property type="molecule type" value="Genomic_DNA"/>
</dbReference>
<evidence type="ECO:0000313" key="8">
    <source>
        <dbReference type="Proteomes" id="UP000249547"/>
    </source>
</evidence>
<feature type="transmembrane region" description="Helical" evidence="5">
    <location>
        <begin position="166"/>
        <end position="185"/>
    </location>
</feature>
<proteinExistence type="predicted"/>
<evidence type="ECO:0000256" key="1">
    <source>
        <dbReference type="ARBA" id="ARBA00004141"/>
    </source>
</evidence>
<protein>
    <submittedName>
        <fullName evidence="7">Fucose permease</fullName>
    </submittedName>
</protein>
<dbReference type="Proteomes" id="UP000249547">
    <property type="component" value="Unassembled WGS sequence"/>
</dbReference>
<dbReference type="GO" id="GO:0022857">
    <property type="term" value="F:transmembrane transporter activity"/>
    <property type="evidence" value="ECO:0007669"/>
    <property type="project" value="InterPro"/>
</dbReference>
<evidence type="ECO:0000256" key="5">
    <source>
        <dbReference type="SAM" id="Phobius"/>
    </source>
</evidence>
<feature type="transmembrane region" description="Helical" evidence="5">
    <location>
        <begin position="75"/>
        <end position="91"/>
    </location>
</feature>
<keyword evidence="3 5" id="KW-1133">Transmembrane helix</keyword>
<dbReference type="CDD" id="cd17393">
    <property type="entry name" value="MFS_MosC_like"/>
    <property type="match status" value="1"/>
</dbReference>
<dbReference type="SUPFAM" id="SSF103473">
    <property type="entry name" value="MFS general substrate transporter"/>
    <property type="match status" value="1"/>
</dbReference>
<sequence length="380" mass="40498">MSDPLIRRQARLALSVFFFINGLCFASWASRIPAIQAHLHLSEAGLGSVLLAIPIGSAVSLPLAGWIITKFGSRPVMICAAILYASLLAVIGTTQTVFALVCTLFCFGMMGNLGNISTNTQAVGLEILYGRTIMSSFHAVWSLAGLAGAGIGMLMVNLHWEPMQHFFTVAAFSFLCILLTFKFTLQQSTQQTSKQPIFVMPGKPLITLGIIAFCCMICEGAMYEWSGVYFKKVVDSPPGLVTMGFTAFTFATTSGRITGDAVSLRLGVQKTLICSGLLSTLGLAISVIFPYIGTAMLGFFLVGLGVANIIPIVYSRAGKSTTMQPSMAIAAVTSLGFLGFLTGPPLIGFVAAAVNLRLSFAIIALMGLVIVWMTKRSIRN</sequence>
<dbReference type="RefSeq" id="WP_111599683.1">
    <property type="nucleotide sequence ID" value="NZ_QLLL01000009.1"/>
</dbReference>
<evidence type="ECO:0000256" key="3">
    <source>
        <dbReference type="ARBA" id="ARBA00022989"/>
    </source>
</evidence>
<keyword evidence="4 5" id="KW-0472">Membrane</keyword>
<dbReference type="InterPro" id="IPR020846">
    <property type="entry name" value="MFS_dom"/>
</dbReference>
<name>A0A327Q781_9BACT</name>
<feature type="transmembrane region" description="Helical" evidence="5">
    <location>
        <begin position="12"/>
        <end position="29"/>
    </location>
</feature>
<reference evidence="7 8" key="1">
    <citation type="submission" date="2018-06" db="EMBL/GenBank/DDBJ databases">
        <title>Genomic Encyclopedia of Archaeal and Bacterial Type Strains, Phase II (KMG-II): from individual species to whole genera.</title>
        <authorList>
            <person name="Goeker M."/>
        </authorList>
    </citation>
    <scope>NUCLEOTIDE SEQUENCE [LARGE SCALE GENOMIC DNA]</scope>
    <source>
        <strain evidence="7 8">DSM 23857</strain>
    </source>
</reference>
<feature type="transmembrane region" description="Helical" evidence="5">
    <location>
        <begin position="295"/>
        <end position="314"/>
    </location>
</feature>
<feature type="transmembrane region" description="Helical" evidence="5">
    <location>
        <begin position="49"/>
        <end position="68"/>
    </location>
</feature>
<feature type="domain" description="Major facilitator superfamily (MFS) profile" evidence="6">
    <location>
        <begin position="10"/>
        <end position="379"/>
    </location>
</feature>
<feature type="transmembrane region" description="Helical" evidence="5">
    <location>
        <begin position="356"/>
        <end position="374"/>
    </location>
</feature>
<dbReference type="Pfam" id="PF07690">
    <property type="entry name" value="MFS_1"/>
    <property type="match status" value="1"/>
</dbReference>
<organism evidence="7 8">
    <name type="scientific">Chitinophaga skermanii</name>
    <dbReference type="NCBI Taxonomy" id="331697"/>
    <lineage>
        <taxon>Bacteria</taxon>
        <taxon>Pseudomonadati</taxon>
        <taxon>Bacteroidota</taxon>
        <taxon>Chitinophagia</taxon>
        <taxon>Chitinophagales</taxon>
        <taxon>Chitinophagaceae</taxon>
        <taxon>Chitinophaga</taxon>
    </lineage>
</organism>
<evidence type="ECO:0000313" key="7">
    <source>
        <dbReference type="EMBL" id="RAI99723.1"/>
    </source>
</evidence>
<feature type="transmembrane region" description="Helical" evidence="5">
    <location>
        <begin position="326"/>
        <end position="350"/>
    </location>
</feature>
<dbReference type="PROSITE" id="PS50850">
    <property type="entry name" value="MFS"/>
    <property type="match status" value="1"/>
</dbReference>
<feature type="transmembrane region" description="Helical" evidence="5">
    <location>
        <begin position="238"/>
        <end position="259"/>
    </location>
</feature>
<dbReference type="AlphaFoldDB" id="A0A327Q781"/>